<keyword evidence="3 8" id="KW-0812">Transmembrane</keyword>
<dbReference type="PANTHER" id="PTHR43731">
    <property type="entry name" value="RHOMBOID PROTEASE"/>
    <property type="match status" value="1"/>
</dbReference>
<dbReference type="Gene3D" id="1.20.1540.10">
    <property type="entry name" value="Rhomboid-like"/>
    <property type="match status" value="1"/>
</dbReference>
<dbReference type="AlphaFoldDB" id="W9C028"/>
<dbReference type="HOGENOM" id="CLU_818866_0_0_1"/>
<accession>W9C028</accession>
<dbReference type="InterPro" id="IPR035952">
    <property type="entry name" value="Rhomboid-like_sf"/>
</dbReference>
<sequence length="346" mass="38461">MVFLVESRSLGLQIQKTSLRPVAQTLIGQISLTFRECHSTFVGFFNLDSPVRKSHLLKAIPSTGFRPFFSSTPLARGSQFRNSQAGKHVYGKNRPQQPQQRQQRQSQHNQDNYQYIRNGPPPPKTRRPGSSYPLAVAIAVGCTYLTFSYNQLHPGHPSFPLPDILFLFTPRFIERHFILSQRNIDEGRLHTLLTSSFIHITYPHLAMNMFGLITLAPLVNPVTFVAVWIGAGISCSLATLYTWKHGLPFTHSNNSLYSADRACGASGSVLGLVSLLAVQYPMISWQIMLIPIGFPAWLLVSAEAGYSVLALKYGWHKGIGHAGHLGGTAFGILAGIVSMRFGRRRF</sequence>
<evidence type="ECO:0000259" key="9">
    <source>
        <dbReference type="Pfam" id="PF01694"/>
    </source>
</evidence>
<evidence type="ECO:0000313" key="10">
    <source>
        <dbReference type="EMBL" id="ESZ90192.1"/>
    </source>
</evidence>
<evidence type="ECO:0000256" key="7">
    <source>
        <dbReference type="SAM" id="MobiDB-lite"/>
    </source>
</evidence>
<dbReference type="Pfam" id="PF01694">
    <property type="entry name" value="Rhomboid"/>
    <property type="match status" value="1"/>
</dbReference>
<keyword evidence="4" id="KW-0378">Hydrolase</keyword>
<evidence type="ECO:0000256" key="4">
    <source>
        <dbReference type="ARBA" id="ARBA00022801"/>
    </source>
</evidence>
<keyword evidence="11" id="KW-1185">Reference proteome</keyword>
<dbReference type="OrthoDB" id="418595at2759"/>
<comment type="caution">
    <text evidence="10">The sequence shown here is derived from an EMBL/GenBank/DDBJ whole genome shotgun (WGS) entry which is preliminary data.</text>
</comment>
<comment type="subcellular location">
    <subcellularLocation>
        <location evidence="1">Membrane</location>
        <topology evidence="1">Multi-pass membrane protein</topology>
    </subcellularLocation>
</comment>
<keyword evidence="5 8" id="KW-1133">Transmembrane helix</keyword>
<protein>
    <recommendedName>
        <fullName evidence="9">Peptidase S54 rhomboid domain-containing protein</fullName>
    </recommendedName>
</protein>
<feature type="domain" description="Peptidase S54 rhomboid" evidence="9">
    <location>
        <begin position="187"/>
        <end position="339"/>
    </location>
</feature>
<evidence type="ECO:0000256" key="8">
    <source>
        <dbReference type="SAM" id="Phobius"/>
    </source>
</evidence>
<dbReference type="InterPro" id="IPR022764">
    <property type="entry name" value="Peptidase_S54_rhomboid_dom"/>
</dbReference>
<evidence type="ECO:0000256" key="5">
    <source>
        <dbReference type="ARBA" id="ARBA00022989"/>
    </source>
</evidence>
<dbReference type="Proteomes" id="UP000019487">
    <property type="component" value="Unassembled WGS sequence"/>
</dbReference>
<proteinExistence type="inferred from homology"/>
<feature type="transmembrane region" description="Helical" evidence="8">
    <location>
        <begin position="262"/>
        <end position="282"/>
    </location>
</feature>
<feature type="compositionally biased region" description="Low complexity" evidence="7">
    <location>
        <begin position="93"/>
        <end position="114"/>
    </location>
</feature>
<feature type="compositionally biased region" description="Polar residues" evidence="7">
    <location>
        <begin position="76"/>
        <end position="85"/>
    </location>
</feature>
<evidence type="ECO:0000313" key="11">
    <source>
        <dbReference type="Proteomes" id="UP000019487"/>
    </source>
</evidence>
<organism evidence="10 11">
    <name type="scientific">Sclerotinia borealis (strain F-4128)</name>
    <dbReference type="NCBI Taxonomy" id="1432307"/>
    <lineage>
        <taxon>Eukaryota</taxon>
        <taxon>Fungi</taxon>
        <taxon>Dikarya</taxon>
        <taxon>Ascomycota</taxon>
        <taxon>Pezizomycotina</taxon>
        <taxon>Leotiomycetes</taxon>
        <taxon>Helotiales</taxon>
        <taxon>Sclerotiniaceae</taxon>
        <taxon>Sclerotinia</taxon>
    </lineage>
</organism>
<feature type="transmembrane region" description="Helical" evidence="8">
    <location>
        <begin position="218"/>
        <end position="241"/>
    </location>
</feature>
<reference evidence="10 11" key="1">
    <citation type="journal article" date="2014" name="Genome Announc.">
        <title>Draft genome sequence of Sclerotinia borealis, a psychrophilic plant pathogenic fungus.</title>
        <authorList>
            <person name="Mardanov A.V."/>
            <person name="Beletsky A.V."/>
            <person name="Kadnikov V.V."/>
            <person name="Ignatov A.N."/>
            <person name="Ravin N.V."/>
        </authorList>
    </citation>
    <scope>NUCLEOTIDE SEQUENCE [LARGE SCALE GENOMIC DNA]</scope>
    <source>
        <strain evidence="11">F-4157</strain>
    </source>
</reference>
<comment type="similarity">
    <text evidence="2">Belongs to the peptidase S54 family.</text>
</comment>
<dbReference type="EMBL" id="AYSA01000675">
    <property type="protein sequence ID" value="ESZ90192.1"/>
    <property type="molecule type" value="Genomic_DNA"/>
</dbReference>
<name>W9C028_SCLBF</name>
<evidence type="ECO:0000256" key="6">
    <source>
        <dbReference type="ARBA" id="ARBA00023136"/>
    </source>
</evidence>
<evidence type="ECO:0000256" key="2">
    <source>
        <dbReference type="ARBA" id="ARBA00009045"/>
    </source>
</evidence>
<evidence type="ECO:0000256" key="1">
    <source>
        <dbReference type="ARBA" id="ARBA00004141"/>
    </source>
</evidence>
<evidence type="ECO:0000256" key="3">
    <source>
        <dbReference type="ARBA" id="ARBA00022692"/>
    </source>
</evidence>
<gene>
    <name evidence="10" type="ORF">SBOR_9416</name>
</gene>
<feature type="transmembrane region" description="Helical" evidence="8">
    <location>
        <begin position="323"/>
        <end position="341"/>
    </location>
</feature>
<keyword evidence="6 8" id="KW-0472">Membrane</keyword>
<feature type="transmembrane region" description="Helical" evidence="8">
    <location>
        <begin position="288"/>
        <end position="311"/>
    </location>
</feature>
<dbReference type="GO" id="GO:0016020">
    <property type="term" value="C:membrane"/>
    <property type="evidence" value="ECO:0007669"/>
    <property type="project" value="UniProtKB-SubCell"/>
</dbReference>
<feature type="region of interest" description="Disordered" evidence="7">
    <location>
        <begin position="76"/>
        <end position="129"/>
    </location>
</feature>
<dbReference type="SUPFAM" id="SSF144091">
    <property type="entry name" value="Rhomboid-like"/>
    <property type="match status" value="1"/>
</dbReference>
<dbReference type="GO" id="GO:0004252">
    <property type="term" value="F:serine-type endopeptidase activity"/>
    <property type="evidence" value="ECO:0007669"/>
    <property type="project" value="InterPro"/>
</dbReference>
<dbReference type="InterPro" id="IPR050925">
    <property type="entry name" value="Rhomboid_protease_S54"/>
</dbReference>
<dbReference type="PANTHER" id="PTHR43731:SF14">
    <property type="entry name" value="PRESENILIN-ASSOCIATED RHOMBOID-LIKE PROTEIN, MITOCHONDRIAL"/>
    <property type="match status" value="1"/>
</dbReference>